<dbReference type="AlphaFoldDB" id="A0AAC9WGV6"/>
<dbReference type="CDD" id="cd07951">
    <property type="entry name" value="ED_3B_N_AMMECR1"/>
    <property type="match status" value="1"/>
</dbReference>
<dbReference type="Pfam" id="PF02900">
    <property type="entry name" value="LigB"/>
    <property type="match status" value="1"/>
</dbReference>
<reference evidence="2 4" key="1">
    <citation type="submission" date="2016-10" db="EMBL/GenBank/DDBJ databases">
        <title>Complete Genome Sequence of Acetogen Clostridium formicoaceticum ATCC 27076.</title>
        <authorList>
            <person name="Bao T."/>
            <person name="Cheng C."/>
            <person name="Zhao J."/>
            <person name="Yang S.-T."/>
            <person name="Wang J."/>
            <person name="Wang M."/>
        </authorList>
    </citation>
    <scope>NUCLEOTIDE SEQUENCE [LARGE SCALE GENOMIC DNA]</scope>
    <source>
        <strain evidence="2 4">ATCC 27076</strain>
    </source>
</reference>
<evidence type="ECO:0000313" key="4">
    <source>
        <dbReference type="Proteomes" id="UP000177894"/>
    </source>
</evidence>
<dbReference type="GO" id="GO:0008198">
    <property type="term" value="F:ferrous iron binding"/>
    <property type="evidence" value="ECO:0007669"/>
    <property type="project" value="InterPro"/>
</dbReference>
<evidence type="ECO:0000313" key="3">
    <source>
        <dbReference type="EMBL" id="ARE88276.1"/>
    </source>
</evidence>
<organism evidence="3 5">
    <name type="scientific">Clostridium formicaceticum</name>
    <dbReference type="NCBI Taxonomy" id="1497"/>
    <lineage>
        <taxon>Bacteria</taxon>
        <taxon>Bacillati</taxon>
        <taxon>Bacillota</taxon>
        <taxon>Clostridia</taxon>
        <taxon>Eubacteriales</taxon>
        <taxon>Clostridiaceae</taxon>
        <taxon>Clostridium</taxon>
    </lineage>
</organism>
<sequence length="153" mass="17355">MFQDAIALGYEEEIYEDLKNFGAPNVSIELPIHKTLTSRIYTLAYNEGISVVMATNALLNQYNTSLFLDHGAIVPLYFINKYYKGYKLVHITYAALSDIDLYKLGIEINRAVKELKEDAIFIASGDLSHKLKEEGPYGYNVSVEKCLNNFLIM</sequence>
<dbReference type="Gene3D" id="3.40.830.10">
    <property type="entry name" value="LigB-like"/>
    <property type="match status" value="1"/>
</dbReference>
<name>A0AAC9WGV6_9CLOT</name>
<dbReference type="SUPFAM" id="SSF53213">
    <property type="entry name" value="LigB-like"/>
    <property type="match status" value="1"/>
</dbReference>
<protein>
    <recommendedName>
        <fullName evidence="1">Extradiol ring-cleavage dioxygenase class III enzyme subunit B domain-containing protein</fullName>
    </recommendedName>
</protein>
<feature type="domain" description="Extradiol ring-cleavage dioxygenase class III enzyme subunit B" evidence="1">
    <location>
        <begin position="2"/>
        <end position="147"/>
    </location>
</feature>
<accession>A0AAC9WGV6</accession>
<dbReference type="InterPro" id="IPR004183">
    <property type="entry name" value="Xdiol_dOase_suB"/>
</dbReference>
<dbReference type="EMBL" id="CP020559">
    <property type="protein sequence ID" value="ARE88276.1"/>
    <property type="molecule type" value="Genomic_DNA"/>
</dbReference>
<dbReference type="GO" id="GO:0016702">
    <property type="term" value="F:oxidoreductase activity, acting on single donors with incorporation of molecular oxygen, incorporation of two atoms of oxygen"/>
    <property type="evidence" value="ECO:0007669"/>
    <property type="project" value="UniProtKB-ARBA"/>
</dbReference>
<evidence type="ECO:0000313" key="2">
    <source>
        <dbReference type="EMBL" id="AOY77690.1"/>
    </source>
</evidence>
<evidence type="ECO:0000259" key="1">
    <source>
        <dbReference type="Pfam" id="PF02900"/>
    </source>
</evidence>
<dbReference type="EMBL" id="CP017603">
    <property type="protein sequence ID" value="AOY77690.1"/>
    <property type="molecule type" value="Genomic_DNA"/>
</dbReference>
<keyword evidence="4" id="KW-1185">Reference proteome</keyword>
<reference evidence="3 5" key="2">
    <citation type="submission" date="2017-03" db="EMBL/GenBank/DDBJ databases">
        <title>Complete sequence of Clostridium formicaceticum DSM 92.</title>
        <authorList>
            <person name="Poehlein A."/>
            <person name="Karl M."/>
            <person name="Bengelsdorf F.R."/>
            <person name="Duerre P."/>
            <person name="Daniel R."/>
        </authorList>
    </citation>
    <scope>NUCLEOTIDE SEQUENCE [LARGE SCALE GENOMIC DNA]</scope>
    <source>
        <strain evidence="3 5">DSM 92</strain>
    </source>
</reference>
<dbReference type="Proteomes" id="UP000177894">
    <property type="component" value="Chromosome"/>
</dbReference>
<evidence type="ECO:0000313" key="5">
    <source>
        <dbReference type="Proteomes" id="UP000192478"/>
    </source>
</evidence>
<dbReference type="KEGG" id="cfm:BJL90_18590"/>
<proteinExistence type="predicted"/>
<dbReference type="Proteomes" id="UP000192478">
    <property type="component" value="Chromosome"/>
</dbReference>
<gene>
    <name evidence="2" type="ORF">BJL90_18590</name>
    <name evidence="3" type="ORF">CLFO_26770</name>
</gene>